<evidence type="ECO:0000256" key="9">
    <source>
        <dbReference type="ARBA" id="ARBA00023310"/>
    </source>
</evidence>
<keyword evidence="6" id="KW-0406">Ion transport</keyword>
<dbReference type="InterPro" id="IPR035968">
    <property type="entry name" value="ATP_synth_F1_ATPase_gsu"/>
</dbReference>
<evidence type="ECO:0000256" key="3">
    <source>
        <dbReference type="ARBA" id="ARBA00007681"/>
    </source>
</evidence>
<reference evidence="10 11" key="1">
    <citation type="submission" date="2024-04" db="EMBL/GenBank/DDBJ databases">
        <title>Phylogenomic analyses of a clade within the roseobacter group suggest taxonomic reassignments of species of the genera Aestuariivita, Citreicella, Loktanella, Nautella, Pelagibaca, Ruegeria, Thalassobius, Thiobacimonas and Tropicibacter, and the proposal o.</title>
        <authorList>
            <person name="Jeon C.O."/>
        </authorList>
    </citation>
    <scope>NUCLEOTIDE SEQUENCE [LARGE SCALE GENOMIC DNA]</scope>
    <source>
        <strain evidence="10 11">G8-12</strain>
    </source>
</reference>
<keyword evidence="8" id="KW-0139">CF(1)</keyword>
<evidence type="ECO:0000256" key="5">
    <source>
        <dbReference type="ARBA" id="ARBA00022781"/>
    </source>
</evidence>
<evidence type="ECO:0000256" key="4">
    <source>
        <dbReference type="ARBA" id="ARBA00022448"/>
    </source>
</evidence>
<keyword evidence="5" id="KW-0375">Hydrogen ion transport</keyword>
<name>A0AAN0NHA5_9RHOB</name>
<keyword evidence="4" id="KW-0813">Transport</keyword>
<evidence type="ECO:0000256" key="2">
    <source>
        <dbReference type="ARBA" id="ARBA00004170"/>
    </source>
</evidence>
<sequence length="281" mass="29867">MTERLADISARIDGIRQLGAVVNAIKGIAAARANTARVEIRAVDSYAMTIAAAISDALGPVSGAMPPKGQTDGRTGLLVFCAEQGFAGTFSERILDSINDDLSDTNLFIIGTRGLSIASARGLRPVWSTPMPSHTPAIPKLADAITKAIYRAQDEGRFERMEVIHAGPVSGPTHIVRQVLLPIDMSDLPSPRATGPLTQLPVDALINSLSSDYLHARLCKAALHAFAAENEARMQAMSAASSQITRELDRFEGTLRQVRQEAITAEIIELGTGTASARGSR</sequence>
<protein>
    <submittedName>
        <fullName evidence="10">FoF1 ATP synthase subunit gamma</fullName>
    </submittedName>
</protein>
<dbReference type="RefSeq" id="WP_342070360.1">
    <property type="nucleotide sequence ID" value="NZ_CP151762.1"/>
</dbReference>
<keyword evidence="7" id="KW-0472">Membrane</keyword>
<dbReference type="PRINTS" id="PR00126">
    <property type="entry name" value="ATPASEGAMMA"/>
</dbReference>
<evidence type="ECO:0000256" key="8">
    <source>
        <dbReference type="ARBA" id="ARBA00023196"/>
    </source>
</evidence>
<evidence type="ECO:0000256" key="7">
    <source>
        <dbReference type="ARBA" id="ARBA00023136"/>
    </source>
</evidence>
<dbReference type="Gene3D" id="1.10.287.80">
    <property type="entry name" value="ATP synthase, gamma subunit, helix hairpin domain"/>
    <property type="match status" value="1"/>
</dbReference>
<evidence type="ECO:0000256" key="1">
    <source>
        <dbReference type="ARBA" id="ARBA00003456"/>
    </source>
</evidence>
<organism evidence="10 11">
    <name type="scientific">Yoonia algicola</name>
    <dbReference type="NCBI Taxonomy" id="3137368"/>
    <lineage>
        <taxon>Bacteria</taxon>
        <taxon>Pseudomonadati</taxon>
        <taxon>Pseudomonadota</taxon>
        <taxon>Alphaproteobacteria</taxon>
        <taxon>Rhodobacterales</taxon>
        <taxon>Paracoccaceae</taxon>
        <taxon>Yoonia</taxon>
    </lineage>
</organism>
<accession>A0AAN0NHA5</accession>
<comment type="function">
    <text evidence="1">Produces ATP from ADP in the presence of a proton gradient across the membrane. The gamma chain is believed to be important in regulating ATPase activity and the flow of protons through the CF(0) complex.</text>
</comment>
<dbReference type="Gene3D" id="3.40.1380.10">
    <property type="match status" value="1"/>
</dbReference>
<gene>
    <name evidence="10" type="ORF">AABB28_01315</name>
</gene>
<evidence type="ECO:0000313" key="10">
    <source>
        <dbReference type="EMBL" id="WZU63990.1"/>
    </source>
</evidence>
<dbReference type="InterPro" id="IPR000131">
    <property type="entry name" value="ATP_synth_F1_gsu"/>
</dbReference>
<dbReference type="SUPFAM" id="SSF52943">
    <property type="entry name" value="ATP synthase (F1-ATPase), gamma subunit"/>
    <property type="match status" value="1"/>
</dbReference>
<dbReference type="KEGG" id="yag:AABB28_01315"/>
<keyword evidence="11" id="KW-1185">Reference proteome</keyword>
<dbReference type="Proteomes" id="UP001451782">
    <property type="component" value="Chromosome"/>
</dbReference>
<evidence type="ECO:0000313" key="11">
    <source>
        <dbReference type="Proteomes" id="UP001451782"/>
    </source>
</evidence>
<comment type="subcellular location">
    <subcellularLocation>
        <location evidence="2">Membrane</location>
        <topology evidence="2">Peripheral membrane protein</topology>
    </subcellularLocation>
</comment>
<proteinExistence type="inferred from homology"/>
<evidence type="ECO:0000256" key="6">
    <source>
        <dbReference type="ARBA" id="ARBA00023065"/>
    </source>
</evidence>
<dbReference type="GO" id="GO:0046933">
    <property type="term" value="F:proton-transporting ATP synthase activity, rotational mechanism"/>
    <property type="evidence" value="ECO:0007669"/>
    <property type="project" value="InterPro"/>
</dbReference>
<dbReference type="EMBL" id="CP151762">
    <property type="protein sequence ID" value="WZU63990.1"/>
    <property type="molecule type" value="Genomic_DNA"/>
</dbReference>
<keyword evidence="9" id="KW-0066">ATP synthesis</keyword>
<dbReference type="AlphaFoldDB" id="A0AAN0NHA5"/>
<comment type="similarity">
    <text evidence="3">Belongs to the ATPase gamma chain family.</text>
</comment>
<dbReference type="GO" id="GO:0045259">
    <property type="term" value="C:proton-transporting ATP synthase complex"/>
    <property type="evidence" value="ECO:0007669"/>
    <property type="project" value="UniProtKB-KW"/>
</dbReference>
<dbReference type="Pfam" id="PF00231">
    <property type="entry name" value="ATP-synt"/>
    <property type="match status" value="1"/>
</dbReference>